<dbReference type="SUPFAM" id="SSF47413">
    <property type="entry name" value="lambda repressor-like DNA-binding domains"/>
    <property type="match status" value="1"/>
</dbReference>
<name>A0A1H3ZT86_9BURK</name>
<gene>
    <name evidence="2" type="ORF">SAMN05421875_108112</name>
</gene>
<reference evidence="3" key="1">
    <citation type="submission" date="2016-10" db="EMBL/GenBank/DDBJ databases">
        <authorList>
            <person name="Varghese N."/>
            <person name="Submissions S."/>
        </authorList>
    </citation>
    <scope>NUCLEOTIDE SEQUENCE [LARGE SCALE GENOMIC DNA]</scope>
    <source>
        <strain evidence="3">DSM 25157</strain>
    </source>
</reference>
<evidence type="ECO:0000256" key="1">
    <source>
        <dbReference type="SAM" id="MobiDB-lite"/>
    </source>
</evidence>
<dbReference type="Proteomes" id="UP000199002">
    <property type="component" value="Unassembled WGS sequence"/>
</dbReference>
<evidence type="ECO:0000313" key="3">
    <source>
        <dbReference type="Proteomes" id="UP000199002"/>
    </source>
</evidence>
<dbReference type="Gene3D" id="1.10.260.40">
    <property type="entry name" value="lambda repressor-like DNA-binding domains"/>
    <property type="match status" value="1"/>
</dbReference>
<dbReference type="EMBL" id="FNQJ01000008">
    <property type="protein sequence ID" value="SEA26878.1"/>
    <property type="molecule type" value="Genomic_DNA"/>
</dbReference>
<dbReference type="STRING" id="592050.SAMN05421875_108112"/>
<dbReference type="InterPro" id="IPR010982">
    <property type="entry name" value="Lambda_DNA-bd_dom_sf"/>
</dbReference>
<dbReference type="AlphaFoldDB" id="A0A1H3ZT86"/>
<protein>
    <recommendedName>
        <fullName evidence="4">Helix-turn-helix domain-containing protein</fullName>
    </recommendedName>
</protein>
<proteinExistence type="predicted"/>
<organism evidence="2 3">
    <name type="scientific">Acidovorax soli</name>
    <dbReference type="NCBI Taxonomy" id="592050"/>
    <lineage>
        <taxon>Bacteria</taxon>
        <taxon>Pseudomonadati</taxon>
        <taxon>Pseudomonadota</taxon>
        <taxon>Betaproteobacteria</taxon>
        <taxon>Burkholderiales</taxon>
        <taxon>Comamonadaceae</taxon>
        <taxon>Acidovorax</taxon>
    </lineage>
</organism>
<accession>A0A1H3ZT86</accession>
<keyword evidence="3" id="KW-1185">Reference proteome</keyword>
<feature type="region of interest" description="Disordered" evidence="1">
    <location>
        <begin position="93"/>
        <end position="118"/>
    </location>
</feature>
<dbReference type="GO" id="GO:0003677">
    <property type="term" value="F:DNA binding"/>
    <property type="evidence" value="ECO:0007669"/>
    <property type="project" value="InterPro"/>
</dbReference>
<evidence type="ECO:0008006" key="4">
    <source>
        <dbReference type="Google" id="ProtNLM"/>
    </source>
</evidence>
<evidence type="ECO:0000313" key="2">
    <source>
        <dbReference type="EMBL" id="SEA26878.1"/>
    </source>
</evidence>
<sequence>MALESMPPAAQAGMRQLGADLAVARKRRRESLRAWAQRIGVSEPTLVRMERGDPSVSMGAYVTALWLMGRVQAVAELAAPALDLGALESAVRAAQTRSVRKPPSIEERLRTPSQAGKP</sequence>